<keyword evidence="3" id="KW-1185">Reference proteome</keyword>
<protein>
    <recommendedName>
        <fullName evidence="4">Porin</fullName>
    </recommendedName>
</protein>
<dbReference type="EMBL" id="JBHULX010000021">
    <property type="protein sequence ID" value="MFD2591370.1"/>
    <property type="molecule type" value="Genomic_DNA"/>
</dbReference>
<name>A0ABW5N794_9FLAO</name>
<feature type="signal peptide" evidence="1">
    <location>
        <begin position="1"/>
        <end position="19"/>
    </location>
</feature>
<dbReference type="Proteomes" id="UP001597459">
    <property type="component" value="Unassembled WGS sequence"/>
</dbReference>
<evidence type="ECO:0008006" key="4">
    <source>
        <dbReference type="Google" id="ProtNLM"/>
    </source>
</evidence>
<dbReference type="SUPFAM" id="SSF56935">
    <property type="entry name" value="Porins"/>
    <property type="match status" value="1"/>
</dbReference>
<accession>A0ABW5N794</accession>
<dbReference type="RefSeq" id="WP_176028989.1">
    <property type="nucleotide sequence ID" value="NZ_JBHSJV010000001.1"/>
</dbReference>
<proteinExistence type="predicted"/>
<feature type="chain" id="PRO_5046952157" description="Porin" evidence="1">
    <location>
        <begin position="20"/>
        <end position="389"/>
    </location>
</feature>
<reference evidence="3" key="1">
    <citation type="journal article" date="2019" name="Int. J. Syst. Evol. Microbiol.">
        <title>The Global Catalogue of Microorganisms (GCM) 10K type strain sequencing project: providing services to taxonomists for standard genome sequencing and annotation.</title>
        <authorList>
            <consortium name="The Broad Institute Genomics Platform"/>
            <consortium name="The Broad Institute Genome Sequencing Center for Infectious Disease"/>
            <person name="Wu L."/>
            <person name="Ma J."/>
        </authorList>
    </citation>
    <scope>NUCLEOTIDE SEQUENCE [LARGE SCALE GENOMIC DNA]</scope>
    <source>
        <strain evidence="3">KCTC 42423</strain>
    </source>
</reference>
<organism evidence="2 3">
    <name type="scientific">Aquimarina hainanensis</name>
    <dbReference type="NCBI Taxonomy" id="1578017"/>
    <lineage>
        <taxon>Bacteria</taxon>
        <taxon>Pseudomonadati</taxon>
        <taxon>Bacteroidota</taxon>
        <taxon>Flavobacteriia</taxon>
        <taxon>Flavobacteriales</taxon>
        <taxon>Flavobacteriaceae</taxon>
        <taxon>Aquimarina</taxon>
    </lineage>
</organism>
<evidence type="ECO:0000313" key="2">
    <source>
        <dbReference type="EMBL" id="MFD2591370.1"/>
    </source>
</evidence>
<comment type="caution">
    <text evidence="2">The sequence shown here is derived from an EMBL/GenBank/DDBJ whole genome shotgun (WGS) entry which is preliminary data.</text>
</comment>
<sequence length="389" mass="44496">MKSSWLVFLFIGSITLTSAQEKKTIFSTMDVNGYLKYMNTSMFTKIDSTWVVDNLVHNRLNYLWDIADNLTVKAGMRNRIIYGDMVRLNPDYAASLEADTGYFHFLTNNLSEGESYVINTTFDRAFLEYSYKNITISAGRQRINWGQSMVWNPNDIFNSYSFFDFDYEERPGSDAVRVQYYPDYTSVTEAVIKIDKDENITMAGLYRFNKWGYDIQLIGGVIDTTDYVLGAGWSGNIKKMGFNGELTYFYPQEKTENTSADVIASAGINYTFKNSVTVTAEGNYNSYFDKIGIEGIAGLYAVPLSVKTITFSKFSWFGQVSYAINPLLSGSLACIYMPSLENGYYITPSLQYSIKDNFELSLLGQRFEMTLNHQKSESNLLFLRMRWSF</sequence>
<gene>
    <name evidence="2" type="ORF">ACFSTE_11090</name>
</gene>
<evidence type="ECO:0000313" key="3">
    <source>
        <dbReference type="Proteomes" id="UP001597459"/>
    </source>
</evidence>
<keyword evidence="1" id="KW-0732">Signal</keyword>
<evidence type="ECO:0000256" key="1">
    <source>
        <dbReference type="SAM" id="SignalP"/>
    </source>
</evidence>